<dbReference type="PANTHER" id="PTHR19328:SF55">
    <property type="entry name" value="BLR6566 PROTEIN"/>
    <property type="match status" value="1"/>
</dbReference>
<dbReference type="InterPro" id="IPR011042">
    <property type="entry name" value="6-blade_b-propeller_TolB-like"/>
</dbReference>
<organism evidence="2 3">
    <name type="scientific">Sphingomonas panacisoli</name>
    <dbReference type="NCBI Taxonomy" id="1813879"/>
    <lineage>
        <taxon>Bacteria</taxon>
        <taxon>Pseudomonadati</taxon>
        <taxon>Pseudomonadota</taxon>
        <taxon>Alphaproteobacteria</taxon>
        <taxon>Sphingomonadales</taxon>
        <taxon>Sphingomonadaceae</taxon>
        <taxon>Sphingomonas</taxon>
    </lineage>
</organism>
<dbReference type="InterPro" id="IPR054539">
    <property type="entry name" value="Beta-prop_PDH"/>
</dbReference>
<dbReference type="AlphaFoldDB" id="A0A5B8LKB3"/>
<dbReference type="KEGG" id="spai:FPZ24_12365"/>
<protein>
    <submittedName>
        <fullName evidence="2">Sorbosone dehydrogenase family protein</fullName>
    </submittedName>
</protein>
<dbReference type="SUPFAM" id="SSF50952">
    <property type="entry name" value="Soluble quinoprotein glucose dehydrogenase"/>
    <property type="match status" value="1"/>
</dbReference>
<dbReference type="Pfam" id="PF22807">
    <property type="entry name" value="TrAA12"/>
    <property type="match status" value="2"/>
</dbReference>
<evidence type="ECO:0000313" key="2">
    <source>
        <dbReference type="EMBL" id="QDZ08175.1"/>
    </source>
</evidence>
<dbReference type="Proteomes" id="UP000315673">
    <property type="component" value="Chromosome"/>
</dbReference>
<dbReference type="PANTHER" id="PTHR19328">
    <property type="entry name" value="HEDGEHOG-INTERACTING PROTEIN"/>
    <property type="match status" value="1"/>
</dbReference>
<dbReference type="Gene3D" id="2.120.10.30">
    <property type="entry name" value="TolB, C-terminal domain"/>
    <property type="match status" value="1"/>
</dbReference>
<accession>A0A5B8LKB3</accession>
<evidence type="ECO:0000313" key="3">
    <source>
        <dbReference type="Proteomes" id="UP000315673"/>
    </source>
</evidence>
<reference evidence="2 3" key="1">
    <citation type="submission" date="2019-07" db="EMBL/GenBank/DDBJ databases">
        <title>Full genome sequence of Sphingomonas sp. 4R-6-7(HKS19).</title>
        <authorList>
            <person name="Im W.-T."/>
        </authorList>
    </citation>
    <scope>NUCLEOTIDE SEQUENCE [LARGE SCALE GENOMIC DNA]</scope>
    <source>
        <strain evidence="2 3">HKS19</strain>
    </source>
</reference>
<dbReference type="EMBL" id="CP042306">
    <property type="protein sequence ID" value="QDZ08175.1"/>
    <property type="molecule type" value="Genomic_DNA"/>
</dbReference>
<proteinExistence type="predicted"/>
<feature type="domain" description="Pyrroloquinoline quinone-dependent pyranose dehydrogenase beta-propeller" evidence="1">
    <location>
        <begin position="329"/>
        <end position="438"/>
    </location>
</feature>
<sequence length="454" mass="48216">MRQKILIGLALVLALLGGLYLYFAQPDLARLSVAAVSGRTPQIDPPRNQIVPTIAVADAVGWKAGETPTPAAGLTVKPFAAGLDHPRWMYRLPNGDVLVAETNSPPREGGGITGLVMSYLLNKGGAGVPSANRITLLRDANGDGVAESRSVLLSGLNSPFGMALMGDYLYVADTDKLLRFPFKPGQTRITAKPETVVTYPGGGNHWARNIIVAEDGKSLYLTVGSSTNIAENGIDAERGRANILQVYPDQKGYRIYAAGTRNPNGLALEPHTNALWVTVNERDMAGSDGPPDYMSAVEAGDNFGWPWYYWGGYPDHRVKPGNPALQQYAKRPDYALGPHTASLGLTFAADARLGASYANGAFVGQHGSWNRQPVSGYKVIFVPFGDKGFPLPNVKPVDVLTGFLDKDGNARGRPVGVIFDASGSLLVADDVGNVIWRVSSATPQPAPAATPAAK</sequence>
<dbReference type="RefSeq" id="WP_146572429.1">
    <property type="nucleotide sequence ID" value="NZ_CP042306.1"/>
</dbReference>
<dbReference type="OrthoDB" id="9770043at2"/>
<name>A0A5B8LKB3_9SPHN</name>
<dbReference type="InterPro" id="IPR011041">
    <property type="entry name" value="Quinoprot_gluc/sorb_DH_b-prop"/>
</dbReference>
<evidence type="ECO:0000259" key="1">
    <source>
        <dbReference type="Pfam" id="PF22807"/>
    </source>
</evidence>
<gene>
    <name evidence="2" type="ORF">FPZ24_12365</name>
</gene>
<keyword evidence="3" id="KW-1185">Reference proteome</keyword>
<feature type="domain" description="Pyrroloquinoline quinone-dependent pyranose dehydrogenase beta-propeller" evidence="1">
    <location>
        <begin position="71"/>
        <end position="285"/>
    </location>
</feature>